<feature type="compositionally biased region" description="Polar residues" evidence="1">
    <location>
        <begin position="75"/>
        <end position="93"/>
    </location>
</feature>
<feature type="compositionally biased region" description="Low complexity" evidence="1">
    <location>
        <begin position="266"/>
        <end position="277"/>
    </location>
</feature>
<evidence type="ECO:0000313" key="2">
    <source>
        <dbReference type="EMBL" id="CDI87719.1"/>
    </source>
</evidence>
<feature type="compositionally biased region" description="Basic and acidic residues" evidence="1">
    <location>
        <begin position="531"/>
        <end position="553"/>
    </location>
</feature>
<feature type="region of interest" description="Disordered" evidence="1">
    <location>
        <begin position="1"/>
        <end position="185"/>
    </location>
</feature>
<dbReference type="VEuPathDB" id="ToxoDB:EPH_0039600"/>
<evidence type="ECO:0000313" key="3">
    <source>
        <dbReference type="Proteomes" id="UP000018201"/>
    </source>
</evidence>
<proteinExistence type="predicted"/>
<feature type="compositionally biased region" description="Low complexity" evidence="1">
    <location>
        <begin position="22"/>
        <end position="32"/>
    </location>
</feature>
<dbReference type="AlphaFoldDB" id="U6HAT6"/>
<feature type="compositionally biased region" description="Polar residues" evidence="1">
    <location>
        <begin position="556"/>
        <end position="574"/>
    </location>
</feature>
<feature type="compositionally biased region" description="Basic and acidic residues" evidence="1">
    <location>
        <begin position="251"/>
        <end position="265"/>
    </location>
</feature>
<protein>
    <submittedName>
        <fullName evidence="2">Uncharacterized protein</fullName>
    </submittedName>
</protein>
<reference evidence="2" key="2">
    <citation type="submission" date="2013-10" db="EMBL/GenBank/DDBJ databases">
        <authorList>
            <person name="Aslett M."/>
        </authorList>
    </citation>
    <scope>NUCLEOTIDE SEQUENCE [LARGE SCALE GENOMIC DNA]</scope>
    <source>
        <strain evidence="2">Houghton</strain>
    </source>
</reference>
<feature type="compositionally biased region" description="Basic and acidic residues" evidence="1">
    <location>
        <begin position="219"/>
        <end position="230"/>
    </location>
</feature>
<feature type="compositionally biased region" description="Basic and acidic residues" evidence="1">
    <location>
        <begin position="610"/>
        <end position="622"/>
    </location>
</feature>
<feature type="compositionally biased region" description="Acidic residues" evidence="1">
    <location>
        <begin position="157"/>
        <end position="170"/>
    </location>
</feature>
<feature type="region of interest" description="Disordered" evidence="1">
    <location>
        <begin position="503"/>
        <end position="671"/>
    </location>
</feature>
<feature type="region of interest" description="Disordered" evidence="1">
    <location>
        <begin position="204"/>
        <end position="457"/>
    </location>
</feature>
<evidence type="ECO:0000256" key="1">
    <source>
        <dbReference type="SAM" id="MobiDB-lite"/>
    </source>
</evidence>
<dbReference type="OrthoDB" id="10686056at2759"/>
<feature type="compositionally biased region" description="Low complexity" evidence="1">
    <location>
        <begin position="387"/>
        <end position="431"/>
    </location>
</feature>
<name>U6HAT6_9EIME</name>
<feature type="compositionally biased region" description="Low complexity" evidence="1">
    <location>
        <begin position="135"/>
        <end position="156"/>
    </location>
</feature>
<feature type="compositionally biased region" description="Basic and acidic residues" evidence="1">
    <location>
        <begin position="310"/>
        <end position="321"/>
    </location>
</feature>
<gene>
    <name evidence="2" type="ORF">EPH_0039600</name>
</gene>
<feature type="compositionally biased region" description="Basic and acidic residues" evidence="1">
    <location>
        <begin position="330"/>
        <end position="342"/>
    </location>
</feature>
<reference evidence="2" key="1">
    <citation type="submission" date="2013-10" db="EMBL/GenBank/DDBJ databases">
        <title>Genomic analysis of the causative agents of coccidiosis in chickens.</title>
        <authorList>
            <person name="Reid A.J."/>
            <person name="Blake D."/>
            <person name="Billington K."/>
            <person name="Browne H."/>
            <person name="Dunn M."/>
            <person name="Hung S."/>
            <person name="Kawahara F."/>
            <person name="Miranda-Saavedra D."/>
            <person name="Mourier T."/>
            <person name="Nagra H."/>
            <person name="Otto T.D."/>
            <person name="Rawlings N."/>
            <person name="Sanchez A."/>
            <person name="Sanders M."/>
            <person name="Subramaniam C."/>
            <person name="Tay Y."/>
            <person name="Dear P."/>
            <person name="Doerig C."/>
            <person name="Gruber A."/>
            <person name="Parkinson J."/>
            <person name="Shirley M."/>
            <person name="Wan K.L."/>
            <person name="Berriman M."/>
            <person name="Tomley F."/>
            <person name="Pain A."/>
        </authorList>
    </citation>
    <scope>NUCLEOTIDE SEQUENCE [LARGE SCALE GENOMIC DNA]</scope>
    <source>
        <strain evidence="2">Houghton</strain>
    </source>
</reference>
<feature type="compositionally biased region" description="Polar residues" evidence="1">
    <location>
        <begin position="584"/>
        <end position="594"/>
    </location>
</feature>
<organism evidence="2 3">
    <name type="scientific">Eimeria praecox</name>
    <dbReference type="NCBI Taxonomy" id="51316"/>
    <lineage>
        <taxon>Eukaryota</taxon>
        <taxon>Sar</taxon>
        <taxon>Alveolata</taxon>
        <taxon>Apicomplexa</taxon>
        <taxon>Conoidasida</taxon>
        <taxon>Coccidia</taxon>
        <taxon>Eucoccidiorida</taxon>
        <taxon>Eimeriorina</taxon>
        <taxon>Eimeriidae</taxon>
        <taxon>Eimeria</taxon>
    </lineage>
</organism>
<dbReference type="EMBL" id="HG703938">
    <property type="protein sequence ID" value="CDI87719.1"/>
    <property type="molecule type" value="Genomic_DNA"/>
</dbReference>
<feature type="compositionally biased region" description="Low complexity" evidence="1">
    <location>
        <begin position="94"/>
        <end position="105"/>
    </location>
</feature>
<sequence length="671" mass="69015">MWFFSGSEGRPDAPADEPPLDQSPDQPGQQEQPPDKTNENSAQEPGDSSSGSPWAFWEQLAAGAHTPGDSEEAGSLTSATSSDNEGGTQPLHMSSTESAASSEQHAQAEGRAEHEEPDQQASGWGLWGQLVGIGAAAPAASDAHVAPVADVEPNASSDEDSASDTADPEEQVASTEQSDLPPAAAAVPGVFNWGLLGEAASWIQPHSAGEEEGVTVSGKEQRGGGSEIERGAPPGPASLSGEPQTPHTPQRRAEDTASGKEDAHSLHLSSSSGSSSADESRSETEAGLSLPVSPQQARPGGRGKPGPGIKDSHLSDDETKQNQDTGNEEATAKSRVQVEPKGARPTRAKPSPPPPSKLGKAQQESSDVAGTAAASQQQPLTEANLKQGAAAEQHPAAAGEQPPAAAPPQHQQTAAEETHKGAGTAAQQQRAATKDQPQEDGSSYSKDPLGKRALKADAALPHAGGAAATAAAANSPLAKLLAHRLPKHSGSFVERSLPDGTTIIVSSEDGGVPKPKAKPPSECGLLLPPPPKEEGCPKEGPYHHPNKREDHRIQQPVDTISQQGIHKPVQQTRLSKPKPPMAATSGQPLPSESSPHIPEDIRKTSAKPAADPEHTDVTERTQEGSPENQGEDEDKAKSVGKVPLPPKALGAKGPPPSLPKGGGLSGEAERG</sequence>
<dbReference type="Proteomes" id="UP000018201">
    <property type="component" value="Unassembled WGS sequence"/>
</dbReference>
<feature type="compositionally biased region" description="Polar residues" evidence="1">
    <location>
        <begin position="39"/>
        <end position="52"/>
    </location>
</feature>
<keyword evidence="3" id="KW-1185">Reference proteome</keyword>
<accession>U6HAT6</accession>
<feature type="compositionally biased region" description="Polar residues" evidence="1">
    <location>
        <begin position="362"/>
        <end position="381"/>
    </location>
</feature>